<dbReference type="SUPFAM" id="SSF143456">
    <property type="entry name" value="VC0467-like"/>
    <property type="match status" value="1"/>
</dbReference>
<dbReference type="GO" id="GO:0016020">
    <property type="term" value="C:membrane"/>
    <property type="evidence" value="ECO:0007669"/>
    <property type="project" value="UniProtKB-SubCell"/>
</dbReference>
<dbReference type="SMART" id="SM00744">
    <property type="entry name" value="RINGv"/>
    <property type="match status" value="1"/>
</dbReference>
<evidence type="ECO:0000313" key="13">
    <source>
        <dbReference type="Proteomes" id="UP001190700"/>
    </source>
</evidence>
<comment type="subcellular location">
    <subcellularLocation>
        <location evidence="1">Membrane</location>
        <topology evidence="1">Multi-pass membrane protein</topology>
    </subcellularLocation>
</comment>
<keyword evidence="8" id="KW-1133">Transmembrane helix</keyword>
<proteinExistence type="predicted"/>
<keyword evidence="3" id="KW-0812">Transmembrane</keyword>
<dbReference type="Gene3D" id="3.30.40.10">
    <property type="entry name" value="Zinc/RING finger domain, C3HC4 (zinc finger)"/>
    <property type="match status" value="1"/>
</dbReference>
<dbReference type="GO" id="GO:0016740">
    <property type="term" value="F:transferase activity"/>
    <property type="evidence" value="ECO:0007669"/>
    <property type="project" value="UniProtKB-KW"/>
</dbReference>
<reference evidence="12 13" key="1">
    <citation type="journal article" date="2015" name="Genome Biol. Evol.">
        <title>Comparative Genomics of a Bacterivorous Green Alga Reveals Evolutionary Causalities and Consequences of Phago-Mixotrophic Mode of Nutrition.</title>
        <authorList>
            <person name="Burns J.A."/>
            <person name="Paasch A."/>
            <person name="Narechania A."/>
            <person name="Kim E."/>
        </authorList>
    </citation>
    <scope>NUCLEOTIDE SEQUENCE [LARGE SCALE GENOMIC DNA]</scope>
    <source>
        <strain evidence="12 13">PLY_AMNH</strain>
    </source>
</reference>
<dbReference type="InterPro" id="IPR011016">
    <property type="entry name" value="Znf_RING-CH"/>
</dbReference>
<evidence type="ECO:0000256" key="3">
    <source>
        <dbReference type="ARBA" id="ARBA00022692"/>
    </source>
</evidence>
<evidence type="ECO:0000256" key="4">
    <source>
        <dbReference type="ARBA" id="ARBA00022723"/>
    </source>
</evidence>
<evidence type="ECO:0000256" key="5">
    <source>
        <dbReference type="ARBA" id="ARBA00022771"/>
    </source>
</evidence>
<feature type="domain" description="RING-CH-type" evidence="11">
    <location>
        <begin position="22"/>
        <end position="82"/>
    </location>
</feature>
<evidence type="ECO:0000256" key="8">
    <source>
        <dbReference type="ARBA" id="ARBA00022989"/>
    </source>
</evidence>
<keyword evidence="2" id="KW-0808">Transferase</keyword>
<dbReference type="PANTHER" id="PTHR46065">
    <property type="entry name" value="E3 UBIQUITIN-PROTEIN LIGASE MARCH 2/3 FAMILY MEMBER"/>
    <property type="match status" value="1"/>
</dbReference>
<keyword evidence="6" id="KW-0833">Ubl conjugation pathway</keyword>
<keyword evidence="7" id="KW-0862">Zinc</keyword>
<keyword evidence="5" id="KW-0863">Zinc-finger</keyword>
<dbReference type="AlphaFoldDB" id="A0AAE0H0U4"/>
<dbReference type="SUPFAM" id="SSF57850">
    <property type="entry name" value="RING/U-box"/>
    <property type="match status" value="1"/>
</dbReference>
<feature type="region of interest" description="Disordered" evidence="10">
    <location>
        <begin position="1"/>
        <end position="21"/>
    </location>
</feature>
<dbReference type="EMBL" id="LGRX02000736">
    <property type="protein sequence ID" value="KAK3287788.1"/>
    <property type="molecule type" value="Genomic_DNA"/>
</dbReference>
<keyword evidence="4" id="KW-0479">Metal-binding</keyword>
<evidence type="ECO:0000256" key="1">
    <source>
        <dbReference type="ARBA" id="ARBA00004141"/>
    </source>
</evidence>
<protein>
    <recommendedName>
        <fullName evidence="11">RING-CH-type domain-containing protein</fullName>
    </recommendedName>
</protein>
<evidence type="ECO:0000256" key="2">
    <source>
        <dbReference type="ARBA" id="ARBA00022679"/>
    </source>
</evidence>
<evidence type="ECO:0000259" key="11">
    <source>
        <dbReference type="PROSITE" id="PS51292"/>
    </source>
</evidence>
<keyword evidence="9" id="KW-0472">Membrane</keyword>
<sequence length="185" mass="20916">MNLASKQQDAEDQYVATSEESSSADATPQCRFCLSEDMAEDFVEPCQCSGSARFVHKKCLTRWQRLNRDTECQICRESWRFKLDPLDRLLWLRGSALHTAARAKGGFYISTALRNWLEAGWRSDALILNGVAIWSSDQLLTEMVRGSWGVTAGRWGDVPFSGTADEPDAVWSTIWEQRAPDKFGE</sequence>
<evidence type="ECO:0000256" key="10">
    <source>
        <dbReference type="SAM" id="MobiDB-lite"/>
    </source>
</evidence>
<dbReference type="Proteomes" id="UP001190700">
    <property type="component" value="Unassembled WGS sequence"/>
</dbReference>
<dbReference type="CDD" id="cd16495">
    <property type="entry name" value="RING_CH-C4HC3_MARCH"/>
    <property type="match status" value="1"/>
</dbReference>
<evidence type="ECO:0000313" key="12">
    <source>
        <dbReference type="EMBL" id="KAK3287788.1"/>
    </source>
</evidence>
<comment type="caution">
    <text evidence="12">The sequence shown here is derived from an EMBL/GenBank/DDBJ whole genome shotgun (WGS) entry which is preliminary data.</text>
</comment>
<dbReference type="InterPro" id="IPR013083">
    <property type="entry name" value="Znf_RING/FYVE/PHD"/>
</dbReference>
<dbReference type="PROSITE" id="PS51292">
    <property type="entry name" value="ZF_RING_CH"/>
    <property type="match status" value="1"/>
</dbReference>
<evidence type="ECO:0000256" key="9">
    <source>
        <dbReference type="ARBA" id="ARBA00023136"/>
    </source>
</evidence>
<dbReference type="GO" id="GO:0008270">
    <property type="term" value="F:zinc ion binding"/>
    <property type="evidence" value="ECO:0007669"/>
    <property type="project" value="UniProtKB-KW"/>
</dbReference>
<organism evidence="12 13">
    <name type="scientific">Cymbomonas tetramitiformis</name>
    <dbReference type="NCBI Taxonomy" id="36881"/>
    <lineage>
        <taxon>Eukaryota</taxon>
        <taxon>Viridiplantae</taxon>
        <taxon>Chlorophyta</taxon>
        <taxon>Pyramimonadophyceae</taxon>
        <taxon>Pyramimonadales</taxon>
        <taxon>Pyramimonadaceae</taxon>
        <taxon>Cymbomonas</taxon>
    </lineage>
</organism>
<dbReference type="PANTHER" id="PTHR46065:SF3">
    <property type="entry name" value="FI20425P1"/>
    <property type="match status" value="1"/>
</dbReference>
<evidence type="ECO:0000256" key="7">
    <source>
        <dbReference type="ARBA" id="ARBA00022833"/>
    </source>
</evidence>
<accession>A0AAE0H0U4</accession>
<evidence type="ECO:0000256" key="6">
    <source>
        <dbReference type="ARBA" id="ARBA00022786"/>
    </source>
</evidence>
<name>A0AAE0H0U4_9CHLO</name>
<dbReference type="Pfam" id="PF12906">
    <property type="entry name" value="RINGv"/>
    <property type="match status" value="1"/>
</dbReference>
<keyword evidence="13" id="KW-1185">Reference proteome</keyword>
<gene>
    <name evidence="12" type="ORF">CYMTET_4716</name>
</gene>